<evidence type="ECO:0000313" key="3">
    <source>
        <dbReference type="Proteomes" id="UP001629288"/>
    </source>
</evidence>
<organism evidence="2 3">
    <name type="scientific">Paraburkholderia strydomiana</name>
    <dbReference type="NCBI Taxonomy" id="1245417"/>
    <lineage>
        <taxon>Bacteria</taxon>
        <taxon>Pseudomonadati</taxon>
        <taxon>Pseudomonadota</taxon>
        <taxon>Betaproteobacteria</taxon>
        <taxon>Burkholderiales</taxon>
        <taxon>Burkholderiaceae</taxon>
        <taxon>Paraburkholderia</taxon>
    </lineage>
</organism>
<name>A0ABW9C089_9BURK</name>
<keyword evidence="3" id="KW-1185">Reference proteome</keyword>
<protein>
    <submittedName>
        <fullName evidence="2">Uncharacterized protein</fullName>
    </submittedName>
</protein>
<comment type="caution">
    <text evidence="2">The sequence shown here is derived from an EMBL/GenBank/DDBJ whole genome shotgun (WGS) entry which is preliminary data.</text>
</comment>
<dbReference type="PROSITE" id="PS51257">
    <property type="entry name" value="PROKAR_LIPOPROTEIN"/>
    <property type="match status" value="1"/>
</dbReference>
<dbReference type="Proteomes" id="UP001629288">
    <property type="component" value="Unassembled WGS sequence"/>
</dbReference>
<keyword evidence="1" id="KW-0732">Signal</keyword>
<evidence type="ECO:0000313" key="2">
    <source>
        <dbReference type="EMBL" id="MFM0444589.1"/>
    </source>
</evidence>
<dbReference type="EMBL" id="JAQQDH010000003">
    <property type="protein sequence ID" value="MFM0444589.1"/>
    <property type="molecule type" value="Genomic_DNA"/>
</dbReference>
<feature type="chain" id="PRO_5045263256" evidence="1">
    <location>
        <begin position="26"/>
        <end position="111"/>
    </location>
</feature>
<reference evidence="2 3" key="1">
    <citation type="journal article" date="2024" name="Chem. Sci.">
        <title>Discovery of megapolipeptins by genome mining of a Burkholderiales bacteria collection.</title>
        <authorList>
            <person name="Paulo B.S."/>
            <person name="Recchia M.J.J."/>
            <person name="Lee S."/>
            <person name="Fergusson C.H."/>
            <person name="Romanowski S.B."/>
            <person name="Hernandez A."/>
            <person name="Krull N."/>
            <person name="Liu D.Y."/>
            <person name="Cavanagh H."/>
            <person name="Bos A."/>
            <person name="Gray C.A."/>
            <person name="Murphy B.T."/>
            <person name="Linington R.G."/>
            <person name="Eustaquio A.S."/>
        </authorList>
    </citation>
    <scope>NUCLEOTIDE SEQUENCE [LARGE SCALE GENOMIC DNA]</scope>
    <source>
        <strain evidence="2 3">RL17-379-BIB-C</strain>
    </source>
</reference>
<dbReference type="RefSeq" id="WP_408129300.1">
    <property type="nucleotide sequence ID" value="NZ_JAQQDH010000003.1"/>
</dbReference>
<sequence length="111" mass="11368">MKPFYVAATAVVAAATMLLAGCSSAWPPPGEPVASHVSATTETRTSSAYQGAKPATPSTAAALTARPPALSVGVTDPGTQLILPWFLADIVNAVNTRQSFGDLMHTMKNGL</sequence>
<feature type="signal peptide" evidence="1">
    <location>
        <begin position="1"/>
        <end position="25"/>
    </location>
</feature>
<gene>
    <name evidence="2" type="ORF">PQR00_13450</name>
</gene>
<evidence type="ECO:0000256" key="1">
    <source>
        <dbReference type="SAM" id="SignalP"/>
    </source>
</evidence>
<accession>A0ABW9C089</accession>
<proteinExistence type="predicted"/>